<evidence type="ECO:0000313" key="2">
    <source>
        <dbReference type="Proteomes" id="UP000177515"/>
    </source>
</evidence>
<name>A0ABN4TT53_9BURK</name>
<organism evidence="1 2">
    <name type="scientific">Cupriavidus malaysiensis</name>
    <dbReference type="NCBI Taxonomy" id="367825"/>
    <lineage>
        <taxon>Bacteria</taxon>
        <taxon>Pseudomonadati</taxon>
        <taxon>Pseudomonadota</taxon>
        <taxon>Betaproteobacteria</taxon>
        <taxon>Burkholderiales</taxon>
        <taxon>Burkholderiaceae</taxon>
        <taxon>Cupriavidus</taxon>
    </lineage>
</organism>
<dbReference type="EMBL" id="CP017755">
    <property type="protein sequence ID" value="AOZ08505.1"/>
    <property type="molecule type" value="Genomic_DNA"/>
</dbReference>
<protein>
    <submittedName>
        <fullName evidence="1">Thioesterase</fullName>
    </submittedName>
</protein>
<gene>
    <name evidence="1" type="ORF">BKK80_21365</name>
</gene>
<dbReference type="CDD" id="cd00586">
    <property type="entry name" value="4HBT"/>
    <property type="match status" value="1"/>
</dbReference>
<reference evidence="1 2" key="1">
    <citation type="submission" date="2016-10" db="EMBL/GenBank/DDBJ databases">
        <title>Complete genome sequences of three Cupriavidus strains isolated from various Malaysian environments.</title>
        <authorList>
            <person name="Abdullah A.A.-A."/>
            <person name="Shafie N.A.H."/>
            <person name="Lau N.S."/>
        </authorList>
    </citation>
    <scope>NUCLEOTIDE SEQUENCE [LARGE SCALE GENOMIC DNA]</scope>
    <source>
        <strain evidence="1 2">USMAA1020</strain>
    </source>
</reference>
<keyword evidence="2" id="KW-1185">Reference proteome</keyword>
<dbReference type="Proteomes" id="UP000177515">
    <property type="component" value="Chromosome 2"/>
</dbReference>
<dbReference type="InterPro" id="IPR029069">
    <property type="entry name" value="HotDog_dom_sf"/>
</dbReference>
<sequence length="165" mass="17673">MMRATEYVLSERPFVVRRTVRWGDCDPAGVVYTGRFTDYLLGAVGLFTDHLAGGGGRLGAAHGVGTPCKAMRFEFIGTLWPDDVIDIACSVQAIRTRSFDLRCVARRPDGSPVFDAIFSPICVRLDERVGTPIPDSLRAVLAGWLQPPSPASSASSASSASPAFP</sequence>
<evidence type="ECO:0000313" key="1">
    <source>
        <dbReference type="EMBL" id="AOZ08505.1"/>
    </source>
</evidence>
<dbReference type="Pfam" id="PF13279">
    <property type="entry name" value="4HBT_2"/>
    <property type="match status" value="1"/>
</dbReference>
<dbReference type="SUPFAM" id="SSF54637">
    <property type="entry name" value="Thioesterase/thiol ester dehydrase-isomerase"/>
    <property type="match status" value="1"/>
</dbReference>
<accession>A0ABN4TT53</accession>
<dbReference type="Gene3D" id="3.10.129.10">
    <property type="entry name" value="Hotdog Thioesterase"/>
    <property type="match status" value="1"/>
</dbReference>
<proteinExistence type="predicted"/>
<dbReference type="RefSeq" id="WP_071071121.1">
    <property type="nucleotide sequence ID" value="NZ_CP017755.1"/>
</dbReference>